<name>A0ABT3ZTA4_9BURK</name>
<dbReference type="EMBL" id="JAPMXC010000012">
    <property type="protein sequence ID" value="MCY0389785.1"/>
    <property type="molecule type" value="Genomic_DNA"/>
</dbReference>
<proteinExistence type="inferred from homology"/>
<sequence length="380" mass="41325">MKALQIGMHWFPERAGGLDRVYHSLAQSLPGAGVDVRGLIAGGEQASNDTAGKIHSFARADDSLLSRVWASRGALGDELRNHRPDIVAAHFALYVVGGLDLLKGFPLVMHFHGPWADESGVEKASGMNTVIKRRVEKAVYHRADKLIVLSRAFRDVLTNMYDVDPAKIAIVPGCVDVPHFDISKSRREARESLNLPLDRPIVFAVRRLVRRMGLEELIDAVALLKRRWPDVVLVIAGRGPLTAELQARAAAAGLTESVRLLGYVSDEMLPELYRAADISVVPTVALEGFGLITIESLSAGTPVLVTPVGGLPEVVTQLSENLILPNTGSEAIADRLGEFFAGTIKLPNAEECHAYALKNFDLPVIARKTADVYQQVIDVR</sequence>
<evidence type="ECO:0000256" key="1">
    <source>
        <dbReference type="ARBA" id="ARBA00009481"/>
    </source>
</evidence>
<feature type="domain" description="Glycosyl transferase family 1" evidence="4">
    <location>
        <begin position="186"/>
        <end position="343"/>
    </location>
</feature>
<dbReference type="Pfam" id="PF13439">
    <property type="entry name" value="Glyco_transf_4"/>
    <property type="match status" value="1"/>
</dbReference>
<comment type="caution">
    <text evidence="6">The sequence shown here is derived from an EMBL/GenBank/DDBJ whole genome shotgun (WGS) entry which is preliminary data.</text>
</comment>
<organism evidence="6 7">
    <name type="scientific">Robbsia betulipollinis</name>
    <dbReference type="NCBI Taxonomy" id="2981849"/>
    <lineage>
        <taxon>Bacteria</taxon>
        <taxon>Pseudomonadati</taxon>
        <taxon>Pseudomonadota</taxon>
        <taxon>Betaproteobacteria</taxon>
        <taxon>Burkholderiales</taxon>
        <taxon>Burkholderiaceae</taxon>
        <taxon>Robbsia</taxon>
    </lineage>
</organism>
<evidence type="ECO:0000256" key="3">
    <source>
        <dbReference type="ARBA" id="ARBA00022679"/>
    </source>
</evidence>
<dbReference type="Proteomes" id="UP001082899">
    <property type="component" value="Unassembled WGS sequence"/>
</dbReference>
<dbReference type="InterPro" id="IPR028098">
    <property type="entry name" value="Glyco_trans_4-like_N"/>
</dbReference>
<evidence type="ECO:0000313" key="6">
    <source>
        <dbReference type="EMBL" id="MCY0389785.1"/>
    </source>
</evidence>
<protein>
    <submittedName>
        <fullName evidence="6">Glycosyltransferase family 4 protein</fullName>
    </submittedName>
</protein>
<evidence type="ECO:0000259" key="4">
    <source>
        <dbReference type="Pfam" id="PF00534"/>
    </source>
</evidence>
<evidence type="ECO:0000259" key="5">
    <source>
        <dbReference type="Pfam" id="PF13439"/>
    </source>
</evidence>
<dbReference type="Pfam" id="PF00534">
    <property type="entry name" value="Glycos_transf_1"/>
    <property type="match status" value="1"/>
</dbReference>
<dbReference type="InterPro" id="IPR001296">
    <property type="entry name" value="Glyco_trans_1"/>
</dbReference>
<dbReference type="CDD" id="cd03801">
    <property type="entry name" value="GT4_PimA-like"/>
    <property type="match status" value="1"/>
</dbReference>
<comment type="similarity">
    <text evidence="1">Belongs to the glycosyltransferase group 1 family. Glycosyltransferase 4 subfamily.</text>
</comment>
<evidence type="ECO:0000256" key="2">
    <source>
        <dbReference type="ARBA" id="ARBA00022676"/>
    </source>
</evidence>
<keyword evidence="7" id="KW-1185">Reference proteome</keyword>
<dbReference type="PANTHER" id="PTHR12526:SF640">
    <property type="entry name" value="COLANIC ACID BIOSYNTHESIS GLYCOSYLTRANSFERASE WCAL-RELATED"/>
    <property type="match status" value="1"/>
</dbReference>
<accession>A0ABT3ZTA4</accession>
<dbReference type="SUPFAM" id="SSF53756">
    <property type="entry name" value="UDP-Glycosyltransferase/glycogen phosphorylase"/>
    <property type="match status" value="1"/>
</dbReference>
<evidence type="ECO:0000313" key="7">
    <source>
        <dbReference type="Proteomes" id="UP001082899"/>
    </source>
</evidence>
<reference evidence="6" key="1">
    <citation type="submission" date="2022-11" db="EMBL/GenBank/DDBJ databases">
        <title>Robbsia betulipollinis sp. nov., isolated from pollen of birch (Betula pendula).</title>
        <authorList>
            <person name="Shi H."/>
            <person name="Ambika Manirajan B."/>
            <person name="Ratering S."/>
            <person name="Geissler-Plaum R."/>
            <person name="Schnell S."/>
        </authorList>
    </citation>
    <scope>NUCLEOTIDE SEQUENCE</scope>
    <source>
        <strain evidence="6">Bb-Pol-6</strain>
    </source>
</reference>
<keyword evidence="3" id="KW-0808">Transferase</keyword>
<keyword evidence="2" id="KW-0328">Glycosyltransferase</keyword>
<dbReference type="Gene3D" id="3.40.50.2000">
    <property type="entry name" value="Glycogen Phosphorylase B"/>
    <property type="match status" value="2"/>
</dbReference>
<dbReference type="PANTHER" id="PTHR12526">
    <property type="entry name" value="GLYCOSYLTRANSFERASE"/>
    <property type="match status" value="1"/>
</dbReference>
<feature type="domain" description="Glycosyltransferase subfamily 4-like N-terminal" evidence="5">
    <location>
        <begin position="16"/>
        <end position="177"/>
    </location>
</feature>
<gene>
    <name evidence="6" type="ORF">OVY01_21825</name>
</gene>
<dbReference type="RefSeq" id="WP_267849714.1">
    <property type="nucleotide sequence ID" value="NZ_JAPMXC010000012.1"/>
</dbReference>